<protein>
    <submittedName>
        <fullName evidence="2">Uncharacterized protein</fullName>
    </submittedName>
</protein>
<feature type="compositionally biased region" description="Basic and acidic residues" evidence="1">
    <location>
        <begin position="216"/>
        <end position="236"/>
    </location>
</feature>
<feature type="region of interest" description="Disordered" evidence="1">
    <location>
        <begin position="137"/>
        <end position="236"/>
    </location>
</feature>
<feature type="compositionally biased region" description="Basic and acidic residues" evidence="1">
    <location>
        <begin position="138"/>
        <end position="160"/>
    </location>
</feature>
<gene>
    <name evidence="2" type="ORF">SAMN05216282_11150</name>
</gene>
<dbReference type="STRING" id="386301.SAMN05216282_11150"/>
<reference evidence="2 3" key="1">
    <citation type="submission" date="2016-10" db="EMBL/GenBank/DDBJ databases">
        <authorList>
            <person name="de Groot N.N."/>
        </authorList>
    </citation>
    <scope>NUCLEOTIDE SEQUENCE [LARGE SCALE GENOMIC DNA]</scope>
    <source>
        <strain evidence="2 3">CGMCC 1.5382</strain>
    </source>
</reference>
<dbReference type="AlphaFoldDB" id="A0A1G9E6Q2"/>
<proteinExistence type="predicted"/>
<feature type="compositionally biased region" description="Basic and acidic residues" evidence="1">
    <location>
        <begin position="187"/>
        <end position="206"/>
    </location>
</feature>
<name>A0A1G9E6Q2_9MICO</name>
<dbReference type="Proteomes" id="UP000198701">
    <property type="component" value="Unassembled WGS sequence"/>
</dbReference>
<feature type="compositionally biased region" description="Basic and acidic residues" evidence="1">
    <location>
        <begin position="169"/>
        <end position="180"/>
    </location>
</feature>
<sequence>MSKREIDPFGGRPLCGAPTKNGWMCRKHALPNMTRCASHGGNIPAVVAAAHTRGLMAADRFMAKLHEIAFDDSKPPAVQLEAIKQGLVHAGFTGKQVVELTVSKEKTYEDVLEGVLVDVAEDIDEDPNVIDAQVVEDSEAHEQDRDRRVAEVAEREDVAPKRKRPSVSNEERAVQERDLFEQAPPEPETRASRLTREQYLLARERGANFSSRGLGRRADAAEGGRRTPRNSEADFR</sequence>
<evidence type="ECO:0000313" key="3">
    <source>
        <dbReference type="Proteomes" id="UP000198701"/>
    </source>
</evidence>
<accession>A0A1G9E6Q2</accession>
<organism evidence="2 3">
    <name type="scientific">Cryobacterium psychrotolerans</name>
    <dbReference type="NCBI Taxonomy" id="386301"/>
    <lineage>
        <taxon>Bacteria</taxon>
        <taxon>Bacillati</taxon>
        <taxon>Actinomycetota</taxon>
        <taxon>Actinomycetes</taxon>
        <taxon>Micrococcales</taxon>
        <taxon>Microbacteriaceae</taxon>
        <taxon>Cryobacterium</taxon>
    </lineage>
</organism>
<dbReference type="EMBL" id="FNFU01000011">
    <property type="protein sequence ID" value="SDK71773.1"/>
    <property type="molecule type" value="Genomic_DNA"/>
</dbReference>
<evidence type="ECO:0000313" key="2">
    <source>
        <dbReference type="EMBL" id="SDK71773.1"/>
    </source>
</evidence>
<keyword evidence="3" id="KW-1185">Reference proteome</keyword>
<evidence type="ECO:0000256" key="1">
    <source>
        <dbReference type="SAM" id="MobiDB-lite"/>
    </source>
</evidence>